<evidence type="ECO:0000256" key="2">
    <source>
        <dbReference type="ARBA" id="ARBA00022679"/>
    </source>
</evidence>
<dbReference type="Proteomes" id="UP000663887">
    <property type="component" value="Unassembled WGS sequence"/>
</dbReference>
<evidence type="ECO:0000313" key="15">
    <source>
        <dbReference type="EMBL" id="CAF3879717.1"/>
    </source>
</evidence>
<dbReference type="PANTHER" id="PTHR22770:SF47">
    <property type="entry name" value="E3 UBIQUITIN-PROTEIN LIGASE RNF216"/>
    <property type="match status" value="1"/>
</dbReference>
<keyword evidence="6" id="KW-0833">Ubl conjugation pathway</keyword>
<dbReference type="Gene3D" id="1.20.120.1750">
    <property type="match status" value="1"/>
</dbReference>
<dbReference type="GO" id="GO:0008270">
    <property type="term" value="F:zinc ion binding"/>
    <property type="evidence" value="ECO:0007669"/>
    <property type="project" value="UniProtKB-KW"/>
</dbReference>
<dbReference type="Proteomes" id="UP000676336">
    <property type="component" value="Unassembled WGS sequence"/>
</dbReference>
<dbReference type="EMBL" id="CAJNRE010000166">
    <property type="protein sequence ID" value="CAF1923081.1"/>
    <property type="molecule type" value="Genomic_DNA"/>
</dbReference>
<dbReference type="Proteomes" id="UP000663866">
    <property type="component" value="Unassembled WGS sequence"/>
</dbReference>
<dbReference type="Proteomes" id="UP000663856">
    <property type="component" value="Unassembled WGS sequence"/>
</dbReference>
<evidence type="ECO:0000256" key="4">
    <source>
        <dbReference type="ARBA" id="ARBA00022737"/>
    </source>
</evidence>
<evidence type="ECO:0000313" key="12">
    <source>
        <dbReference type="EMBL" id="CAF2035970.1"/>
    </source>
</evidence>
<dbReference type="AlphaFoldDB" id="A0A819CTK5"/>
<keyword evidence="2" id="KW-0808">Transferase</keyword>
<evidence type="ECO:0000313" key="14">
    <source>
        <dbReference type="EMBL" id="CAF3817348.1"/>
    </source>
</evidence>
<dbReference type="EMBL" id="CAJOBF010000857">
    <property type="protein sequence ID" value="CAF3879717.1"/>
    <property type="molecule type" value="Genomic_DNA"/>
</dbReference>
<dbReference type="InterPro" id="IPR051628">
    <property type="entry name" value="LUBAC_E3_Ligases"/>
</dbReference>
<dbReference type="EMBL" id="CAJNOW010018019">
    <property type="protein sequence ID" value="CAF1662360.1"/>
    <property type="molecule type" value="Genomic_DNA"/>
</dbReference>
<evidence type="ECO:0000313" key="16">
    <source>
        <dbReference type="EMBL" id="CAF4045926.1"/>
    </source>
</evidence>
<evidence type="ECO:0000256" key="5">
    <source>
        <dbReference type="ARBA" id="ARBA00022771"/>
    </source>
</evidence>
<accession>A0A819CTK5</accession>
<dbReference type="SUPFAM" id="SSF57850">
    <property type="entry name" value="RING/U-box"/>
    <property type="match status" value="1"/>
</dbReference>
<proteinExistence type="predicted"/>
<gene>
    <name evidence="16" type="ORF">BYL167_LOCUS16155</name>
    <name evidence="9" type="ORF">CJN711_LOCUS25165</name>
    <name evidence="10" type="ORF">KQP761_LOCUS32365</name>
    <name evidence="11" type="ORF">MBJ925_LOCUS2593</name>
    <name evidence="14" type="ORF">OVN521_LOCUS4828</name>
    <name evidence="17" type="ORF">SMN809_LOCUS30113</name>
    <name evidence="15" type="ORF">UXM345_LOCUS9403</name>
    <name evidence="13" type="ORF">WKI299_LOCUS36717</name>
    <name evidence="12" type="ORF">XDN619_LOCUS5943</name>
</gene>
<evidence type="ECO:0000256" key="1">
    <source>
        <dbReference type="ARBA" id="ARBA00004906"/>
    </source>
</evidence>
<dbReference type="InterPro" id="IPR044066">
    <property type="entry name" value="TRIAD_supradom"/>
</dbReference>
<dbReference type="Proteomes" id="UP000663855">
    <property type="component" value="Unassembled WGS sequence"/>
</dbReference>
<keyword evidence="4" id="KW-0677">Repeat</keyword>
<keyword evidence="18" id="KW-1185">Reference proteome</keyword>
<reference evidence="14" key="1">
    <citation type="submission" date="2021-02" db="EMBL/GenBank/DDBJ databases">
        <authorList>
            <person name="Nowell W R."/>
        </authorList>
    </citation>
    <scope>NUCLEOTIDE SEQUENCE</scope>
</reference>
<evidence type="ECO:0000256" key="6">
    <source>
        <dbReference type="ARBA" id="ARBA00022786"/>
    </source>
</evidence>
<dbReference type="EMBL" id="CAJOBH010006127">
    <property type="protein sequence ID" value="CAF4045926.1"/>
    <property type="molecule type" value="Genomic_DNA"/>
</dbReference>
<dbReference type="EMBL" id="CAJNRG010001619">
    <property type="protein sequence ID" value="CAF2035970.1"/>
    <property type="molecule type" value="Genomic_DNA"/>
</dbReference>
<evidence type="ECO:0000256" key="3">
    <source>
        <dbReference type="ARBA" id="ARBA00022723"/>
    </source>
</evidence>
<dbReference type="GO" id="GO:0016740">
    <property type="term" value="F:transferase activity"/>
    <property type="evidence" value="ECO:0007669"/>
    <property type="project" value="UniProtKB-KW"/>
</dbReference>
<sequence>MSTTSSTSARPVTESTKGDKKKTLCGACEAELEPDHGGIQCVQGHNFCTDCSKQIVSLFFSDPQIYLPLRCVLCHVELNTSVFERQLTPEQVDFYQQHMLVLVWAKELVGEGERLDNCPFCSFAVIRSIDDSTIFNCERPDCLKSSCLICRKACPKFLSNFATEAQQMEMIKHFTCESLAYEKSLFDQAVEGGQKVPCPKCGLSGMKDDACTHMTCPTCAEVWCYFCGLGIEQCDKSVDGTNSIFDHNYQWNTNPKRCPMYFTQIQDVDRRWADNEIDCLNRFHRVRSLCLLREVFKELGPERIQDLNNHFHSLDACGFTVDEIINEDLTLIQRRTQRQRRPPPK</sequence>
<dbReference type="EMBL" id="CAJNRF010017984">
    <property type="protein sequence ID" value="CAF2245003.1"/>
    <property type="molecule type" value="Genomic_DNA"/>
</dbReference>
<organism evidence="14 18">
    <name type="scientific">Rotaria magnacalcarata</name>
    <dbReference type="NCBI Taxonomy" id="392030"/>
    <lineage>
        <taxon>Eukaryota</taxon>
        <taxon>Metazoa</taxon>
        <taxon>Spiralia</taxon>
        <taxon>Gnathifera</taxon>
        <taxon>Rotifera</taxon>
        <taxon>Eurotatoria</taxon>
        <taxon>Bdelloidea</taxon>
        <taxon>Philodinida</taxon>
        <taxon>Philodinidae</taxon>
        <taxon>Rotaria</taxon>
    </lineage>
</organism>
<evidence type="ECO:0000313" key="10">
    <source>
        <dbReference type="EMBL" id="CAF1662360.1"/>
    </source>
</evidence>
<dbReference type="EMBL" id="CAJOBI010055804">
    <property type="protein sequence ID" value="CAF4393485.1"/>
    <property type="molecule type" value="Genomic_DNA"/>
</dbReference>
<evidence type="ECO:0000313" key="18">
    <source>
        <dbReference type="Proteomes" id="UP000663866"/>
    </source>
</evidence>
<dbReference type="PROSITE" id="PS51873">
    <property type="entry name" value="TRIAD"/>
    <property type="match status" value="1"/>
</dbReference>
<dbReference type="Proteomes" id="UP000663824">
    <property type="component" value="Unassembled WGS sequence"/>
</dbReference>
<comment type="pathway">
    <text evidence="1">Protein modification; protein ubiquitination.</text>
</comment>
<dbReference type="Proteomes" id="UP000663834">
    <property type="component" value="Unassembled WGS sequence"/>
</dbReference>
<evidence type="ECO:0000259" key="8">
    <source>
        <dbReference type="PROSITE" id="PS51873"/>
    </source>
</evidence>
<evidence type="ECO:0000313" key="11">
    <source>
        <dbReference type="EMBL" id="CAF1923081.1"/>
    </source>
</evidence>
<protein>
    <recommendedName>
        <fullName evidence="8">RING-type domain-containing protein</fullName>
    </recommendedName>
</protein>
<dbReference type="Proteomes" id="UP000681967">
    <property type="component" value="Unassembled WGS sequence"/>
</dbReference>
<dbReference type="PANTHER" id="PTHR22770">
    <property type="entry name" value="UBIQUITIN CONJUGATING ENZYME 7 INTERACTING PROTEIN-RELATED"/>
    <property type="match status" value="1"/>
</dbReference>
<dbReference type="OrthoDB" id="10009520at2759"/>
<evidence type="ECO:0000256" key="7">
    <source>
        <dbReference type="ARBA" id="ARBA00022833"/>
    </source>
</evidence>
<dbReference type="EMBL" id="CAJNOV010011826">
    <property type="protein sequence ID" value="CAF1462438.1"/>
    <property type="molecule type" value="Genomic_DNA"/>
</dbReference>
<keyword evidence="5" id="KW-0863">Zinc-finger</keyword>
<keyword evidence="7" id="KW-0862">Zinc</keyword>
<comment type="caution">
    <text evidence="14">The sequence shown here is derived from an EMBL/GenBank/DDBJ whole genome shotgun (WGS) entry which is preliminary data.</text>
</comment>
<dbReference type="Proteomes" id="UP000663842">
    <property type="component" value="Unassembled WGS sequence"/>
</dbReference>
<evidence type="ECO:0000313" key="9">
    <source>
        <dbReference type="EMBL" id="CAF1462438.1"/>
    </source>
</evidence>
<evidence type="ECO:0000313" key="13">
    <source>
        <dbReference type="EMBL" id="CAF2245003.1"/>
    </source>
</evidence>
<dbReference type="EMBL" id="CAJOBG010000458">
    <property type="protein sequence ID" value="CAF3817348.1"/>
    <property type="molecule type" value="Genomic_DNA"/>
</dbReference>
<dbReference type="Pfam" id="PF26200">
    <property type="entry name" value="Rcat_RNF216"/>
    <property type="match status" value="1"/>
</dbReference>
<dbReference type="CDD" id="cd20336">
    <property type="entry name" value="Rcat_RBR"/>
    <property type="match status" value="1"/>
</dbReference>
<keyword evidence="3" id="KW-0479">Metal-binding</keyword>
<feature type="domain" description="RING-type" evidence="8">
    <location>
        <begin position="21"/>
        <end position="250"/>
    </location>
</feature>
<name>A0A819CTK5_9BILA</name>
<evidence type="ECO:0000313" key="17">
    <source>
        <dbReference type="EMBL" id="CAF4393485.1"/>
    </source>
</evidence>